<proteinExistence type="predicted"/>
<dbReference type="Gene3D" id="3.15.10.30">
    <property type="entry name" value="Haemolymph juvenile hormone binding protein"/>
    <property type="match status" value="1"/>
</dbReference>
<reference evidence="1 2" key="1">
    <citation type="journal article" date="2017" name="Gigascience">
        <title>Genome sequence of the small brown planthopper, Laodelphax striatellus.</title>
        <authorList>
            <person name="Zhu J."/>
            <person name="Jiang F."/>
            <person name="Wang X."/>
            <person name="Yang P."/>
            <person name="Bao Y."/>
            <person name="Zhao W."/>
            <person name="Wang W."/>
            <person name="Lu H."/>
            <person name="Wang Q."/>
            <person name="Cui N."/>
            <person name="Li J."/>
            <person name="Chen X."/>
            <person name="Luo L."/>
            <person name="Yu J."/>
            <person name="Kang L."/>
            <person name="Cui F."/>
        </authorList>
    </citation>
    <scope>NUCLEOTIDE SEQUENCE [LARGE SCALE GENOMIC DNA]</scope>
    <source>
        <strain evidence="1">Lst14</strain>
    </source>
</reference>
<dbReference type="AlphaFoldDB" id="A0A482XJC9"/>
<dbReference type="PANTHER" id="PTHR11008">
    <property type="entry name" value="PROTEIN TAKEOUT-LIKE PROTEIN"/>
    <property type="match status" value="1"/>
</dbReference>
<organism evidence="1 2">
    <name type="scientific">Laodelphax striatellus</name>
    <name type="common">Small brown planthopper</name>
    <name type="synonym">Delphax striatella</name>
    <dbReference type="NCBI Taxonomy" id="195883"/>
    <lineage>
        <taxon>Eukaryota</taxon>
        <taxon>Metazoa</taxon>
        <taxon>Ecdysozoa</taxon>
        <taxon>Arthropoda</taxon>
        <taxon>Hexapoda</taxon>
        <taxon>Insecta</taxon>
        <taxon>Pterygota</taxon>
        <taxon>Neoptera</taxon>
        <taxon>Paraneoptera</taxon>
        <taxon>Hemiptera</taxon>
        <taxon>Auchenorrhyncha</taxon>
        <taxon>Fulgoroidea</taxon>
        <taxon>Delphacidae</taxon>
        <taxon>Criomorphinae</taxon>
        <taxon>Laodelphax</taxon>
    </lineage>
</organism>
<dbReference type="PANTHER" id="PTHR11008:SF13">
    <property type="entry name" value="FI04421P"/>
    <property type="match status" value="1"/>
</dbReference>
<feature type="non-terminal residue" evidence="1">
    <location>
        <position position="166"/>
    </location>
</feature>
<dbReference type="OrthoDB" id="6412801at2759"/>
<protein>
    <recommendedName>
        <fullName evidence="3">Lipid-binding serum glycoprotein N-terminal domain-containing protein</fullName>
    </recommendedName>
</protein>
<evidence type="ECO:0000313" key="1">
    <source>
        <dbReference type="EMBL" id="RZF45757.1"/>
    </source>
</evidence>
<name>A0A482XJC9_LAOST</name>
<dbReference type="SMR" id="A0A482XJC9"/>
<gene>
    <name evidence="1" type="ORF">LSTR_LSTR016927</name>
</gene>
<dbReference type="Pfam" id="PF06585">
    <property type="entry name" value="JHBP"/>
    <property type="match status" value="1"/>
</dbReference>
<sequence>MFNCSVHGLSKSRIESIHTDLTSNPQVIAELKLESLEVRGNYSLSSLLSRSVHGCTVKMNNVEVVSFIEMSTSNQGNLVASDIEMDITVDKIKIDFQNIGFLALLFQDMINTMDVLVFKTVKPYILQEVKVLMREEINKAARQVEMTFPNSITPLDFAIAEARETV</sequence>
<dbReference type="InterPro" id="IPR010562">
    <property type="entry name" value="Haemolymph_juvenile_hormone-bd"/>
</dbReference>
<dbReference type="EMBL" id="QKKF02008259">
    <property type="protein sequence ID" value="RZF45757.1"/>
    <property type="molecule type" value="Genomic_DNA"/>
</dbReference>
<comment type="caution">
    <text evidence="1">The sequence shown here is derived from an EMBL/GenBank/DDBJ whole genome shotgun (WGS) entry which is preliminary data.</text>
</comment>
<dbReference type="InParanoid" id="A0A482XJC9"/>
<evidence type="ECO:0000313" key="2">
    <source>
        <dbReference type="Proteomes" id="UP000291343"/>
    </source>
</evidence>
<evidence type="ECO:0008006" key="3">
    <source>
        <dbReference type="Google" id="ProtNLM"/>
    </source>
</evidence>
<keyword evidence="2" id="KW-1185">Reference proteome</keyword>
<dbReference type="InterPro" id="IPR038606">
    <property type="entry name" value="To_sf"/>
</dbReference>
<dbReference type="Proteomes" id="UP000291343">
    <property type="component" value="Unassembled WGS sequence"/>
</dbReference>
<accession>A0A482XJC9</accession>